<evidence type="ECO:0000313" key="2">
    <source>
        <dbReference type="EMBL" id="RZS60951.1"/>
    </source>
</evidence>
<protein>
    <submittedName>
        <fullName evidence="2">Acetyltransferase (GNAT) family protein</fullName>
    </submittedName>
</protein>
<dbReference type="InterPro" id="IPR000182">
    <property type="entry name" value="GNAT_dom"/>
</dbReference>
<dbReference type="Pfam" id="PF00583">
    <property type="entry name" value="Acetyltransf_1"/>
    <property type="match status" value="1"/>
</dbReference>
<dbReference type="InterPro" id="IPR016181">
    <property type="entry name" value="Acyl_CoA_acyltransferase"/>
</dbReference>
<feature type="domain" description="N-acetyltransferase" evidence="1">
    <location>
        <begin position="127"/>
        <end position="257"/>
    </location>
</feature>
<dbReference type="EMBL" id="SGWX01000001">
    <property type="protein sequence ID" value="RZS60951.1"/>
    <property type="molecule type" value="Genomic_DNA"/>
</dbReference>
<keyword evidence="2" id="KW-0808">Transferase</keyword>
<dbReference type="PROSITE" id="PS51186">
    <property type="entry name" value="GNAT"/>
    <property type="match status" value="1"/>
</dbReference>
<dbReference type="Gene3D" id="3.40.630.30">
    <property type="match status" value="1"/>
</dbReference>
<dbReference type="SUPFAM" id="SSF55729">
    <property type="entry name" value="Acyl-CoA N-acyltransferases (Nat)"/>
    <property type="match status" value="1"/>
</dbReference>
<accession>A0A4Q7M159</accession>
<proteinExistence type="predicted"/>
<name>A0A4Q7M159_9MICO</name>
<evidence type="ECO:0000313" key="3">
    <source>
        <dbReference type="Proteomes" id="UP000293852"/>
    </source>
</evidence>
<dbReference type="AlphaFoldDB" id="A0A4Q7M159"/>
<gene>
    <name evidence="2" type="ORF">EV386_1232</name>
</gene>
<dbReference type="RefSeq" id="WP_130413270.1">
    <property type="nucleotide sequence ID" value="NZ_SGWX01000001.1"/>
</dbReference>
<comment type="caution">
    <text evidence="2">The sequence shown here is derived from an EMBL/GenBank/DDBJ whole genome shotgun (WGS) entry which is preliminary data.</text>
</comment>
<sequence>MIAAVGVELPPRWASHPLVVTESAHHAWDASDAWWDDDALLLRLRRLAPSEPPGYGLYGVGDAEAVARLILAAGPLAPVGRTTVPRGTRAALARLTRDVPAPFDRPADGQWDWMMADHTPDPLPGEDRVEELTGPEGLAEASAALAVAHPDGELAVGQARSRWWGWRESPGGGRGALRGVVGADRRVPHAPWVLGSIGTDPAWRRRGVAAATTAVAVRAGLAEAPFVTLGMYADNDAARRTYERVGFVVAQANESSR</sequence>
<reference evidence="2 3" key="1">
    <citation type="submission" date="2019-02" db="EMBL/GenBank/DDBJ databases">
        <title>Sequencing the genomes of 1000 actinobacteria strains.</title>
        <authorList>
            <person name="Klenk H.-P."/>
        </authorList>
    </citation>
    <scope>NUCLEOTIDE SEQUENCE [LARGE SCALE GENOMIC DNA]</scope>
    <source>
        <strain evidence="2 3">DSM 16932</strain>
    </source>
</reference>
<evidence type="ECO:0000259" key="1">
    <source>
        <dbReference type="PROSITE" id="PS51186"/>
    </source>
</evidence>
<dbReference type="GO" id="GO:0016747">
    <property type="term" value="F:acyltransferase activity, transferring groups other than amino-acyl groups"/>
    <property type="evidence" value="ECO:0007669"/>
    <property type="project" value="InterPro"/>
</dbReference>
<dbReference type="OrthoDB" id="5143160at2"/>
<organism evidence="2 3">
    <name type="scientific">Xylanimonas ulmi</name>
    <dbReference type="NCBI Taxonomy" id="228973"/>
    <lineage>
        <taxon>Bacteria</taxon>
        <taxon>Bacillati</taxon>
        <taxon>Actinomycetota</taxon>
        <taxon>Actinomycetes</taxon>
        <taxon>Micrococcales</taxon>
        <taxon>Promicromonosporaceae</taxon>
        <taxon>Xylanimonas</taxon>
    </lineage>
</organism>
<keyword evidence="3" id="KW-1185">Reference proteome</keyword>
<dbReference type="Proteomes" id="UP000293852">
    <property type="component" value="Unassembled WGS sequence"/>
</dbReference>